<reference evidence="1 2" key="1">
    <citation type="submission" date="2015-04" db="EMBL/GenBank/DDBJ databases">
        <authorList>
            <person name="Syromyatnikov M.Y."/>
            <person name="Popov V.N."/>
        </authorList>
    </citation>
    <scope>NUCLEOTIDE SEQUENCE [LARGE SCALE GENOMIC DNA]</scope>
</reference>
<dbReference type="EMBL" id="CVRI01000071">
    <property type="protein sequence ID" value="CRL07439.1"/>
    <property type="molecule type" value="Genomic_DNA"/>
</dbReference>
<keyword evidence="2" id="KW-1185">Reference proteome</keyword>
<accession>A0A1J1J4X2</accession>
<name>A0A1J1J4X2_9DIPT</name>
<proteinExistence type="predicted"/>
<dbReference type="AlphaFoldDB" id="A0A1J1J4X2"/>
<gene>
    <name evidence="1" type="ORF">CLUMA_CG020410</name>
</gene>
<evidence type="ECO:0000313" key="2">
    <source>
        <dbReference type="Proteomes" id="UP000183832"/>
    </source>
</evidence>
<organism evidence="1 2">
    <name type="scientific">Clunio marinus</name>
    <dbReference type="NCBI Taxonomy" id="568069"/>
    <lineage>
        <taxon>Eukaryota</taxon>
        <taxon>Metazoa</taxon>
        <taxon>Ecdysozoa</taxon>
        <taxon>Arthropoda</taxon>
        <taxon>Hexapoda</taxon>
        <taxon>Insecta</taxon>
        <taxon>Pterygota</taxon>
        <taxon>Neoptera</taxon>
        <taxon>Endopterygota</taxon>
        <taxon>Diptera</taxon>
        <taxon>Nematocera</taxon>
        <taxon>Chironomoidea</taxon>
        <taxon>Chironomidae</taxon>
        <taxon>Clunio</taxon>
    </lineage>
</organism>
<sequence length="69" mass="7888">MKSNSSITSMKDFVFSWKSLPDKASMMNLNMHNLKYCESLIWNVAKKDLLGIKHGTTESFADAFKDQNI</sequence>
<evidence type="ECO:0000313" key="1">
    <source>
        <dbReference type="EMBL" id="CRL07439.1"/>
    </source>
</evidence>
<dbReference type="Proteomes" id="UP000183832">
    <property type="component" value="Unassembled WGS sequence"/>
</dbReference>
<protein>
    <submittedName>
        <fullName evidence="1">CLUMA_CG020410, isoform A</fullName>
    </submittedName>
</protein>